<evidence type="ECO:0000313" key="4">
    <source>
        <dbReference type="Proteomes" id="UP000071778"/>
    </source>
</evidence>
<sequence>MLFLRKKEIASVIIVFTGGAVAAPSHAACSNNVPASGVSVNCSGNVTTPVLAQTGSSSVAVTLDSTVVANIARSTSPIAFSVDTSSTIVNNGSVTLTGGGGTGGNRGAVLLGVNNNNQLTNTTQGSITTTGAFNDGMAANGSGNMLINQGSISTSGPNAYGISAAWGQTNVGQSNNNVNNSGMVTTSGSNARAISILGGNGTVTNSGNLSTSGASSTTVYMQGNNDKLVNSGSINASGNGSEAVFSNTVSSGFNASIENQAGGQIISQQGIGIRTLNGATTVINAGLVQSGVGTAISMGRGSNTLVLQTGSVINGTADGGGNAGTSLVLQGSGTASNTFTNFAILLAQGSNWTWSGNGTFTTAQIQSGMFNLTGTLGGATTISAGATLAGSGGTVAGNLLNQGTLHPGVGDGTGGLAVTGNYTHAANAIFQTEASPVSAGLLIVGGSASLLGGTVNATMLPGAYADQVKLPIVTGAGGVTGNFSQLQANATALLTPTLEYDNGHAYLVITRAPITTVVPNGNDSAIGQAIDSSRPQVTPANPTPAPVTPGGVPVASGELAATVDALNLMDKDDLKATVGSLTGGIHATFSQLALRENDLFGRALSMRLDTQREGERKDSDNGVWVRPYGSFGKLSATGDTAGARYKIGGISAGADRVVGTDWIVGGGLDYAHMQADFDDYNGKGKLDSYKIGAYASYAPGPFYVDTIASYAIQNTQIQRDVLTGTGSLRAQGSYDGRQASLYGESGYRIKLDQQTVLQPFGALHYTRLRQDGFTETDADNLGISGQANTLNSLRSSIGVRLSSDLALSSGVLTFGAQLRWMHEFMDAQAQYQATLIGAPGSPFTVKGVDFGRDAALVGVNLSYAATARLNLFADYDFQTESHNQVNRITAGLRYLW</sequence>
<name>A0A127QHY3_9BURK</name>
<dbReference type="EMBL" id="CP013235">
    <property type="protein sequence ID" value="AMP09678.1"/>
    <property type="molecule type" value="Genomic_DNA"/>
</dbReference>
<evidence type="ECO:0000256" key="1">
    <source>
        <dbReference type="SAM" id="SignalP"/>
    </source>
</evidence>
<dbReference type="InterPro" id="IPR012332">
    <property type="entry name" value="Autotransporter_pectin_lyase_C"/>
</dbReference>
<gene>
    <name evidence="3" type="ORF">CAter282_1910</name>
</gene>
<dbReference type="InterPro" id="IPR011050">
    <property type="entry name" value="Pectin_lyase_fold/virulence"/>
</dbReference>
<dbReference type="SUPFAM" id="SSF103515">
    <property type="entry name" value="Autotransporter"/>
    <property type="match status" value="1"/>
</dbReference>
<dbReference type="Pfam" id="PF03797">
    <property type="entry name" value="Autotransporter"/>
    <property type="match status" value="1"/>
</dbReference>
<dbReference type="PATRIC" id="fig|279058.18.peg.1881"/>
<evidence type="ECO:0000313" key="3">
    <source>
        <dbReference type="EMBL" id="AMP09678.1"/>
    </source>
</evidence>
<dbReference type="Gene3D" id="2.160.20.20">
    <property type="match status" value="1"/>
</dbReference>
<keyword evidence="1" id="KW-0732">Signal</keyword>
<dbReference type="InterPro" id="IPR006315">
    <property type="entry name" value="OM_autotransptr_brl_dom"/>
</dbReference>
<dbReference type="Gene3D" id="2.40.128.130">
    <property type="entry name" value="Autotransporter beta-domain"/>
    <property type="match status" value="1"/>
</dbReference>
<dbReference type="InterPro" id="IPR036709">
    <property type="entry name" value="Autotransporte_beta_dom_sf"/>
</dbReference>
<organism evidence="3 4">
    <name type="scientific">Collimonas arenae</name>
    <dbReference type="NCBI Taxonomy" id="279058"/>
    <lineage>
        <taxon>Bacteria</taxon>
        <taxon>Pseudomonadati</taxon>
        <taxon>Pseudomonadota</taxon>
        <taxon>Betaproteobacteria</taxon>
        <taxon>Burkholderiales</taxon>
        <taxon>Oxalobacteraceae</taxon>
        <taxon>Collimonas</taxon>
    </lineage>
</organism>
<feature type="signal peptide" evidence="1">
    <location>
        <begin position="1"/>
        <end position="22"/>
    </location>
</feature>
<feature type="domain" description="Autotransporter" evidence="2">
    <location>
        <begin position="616"/>
        <end position="896"/>
    </location>
</feature>
<accession>A0A127QHY3</accession>
<protein>
    <submittedName>
        <fullName evidence="3">Outer membrane autotransporter barrel domain protein</fullName>
    </submittedName>
</protein>
<dbReference type="InterPro" id="IPR005546">
    <property type="entry name" value="Autotransporte_beta"/>
</dbReference>
<proteinExistence type="predicted"/>
<keyword evidence="4" id="KW-1185">Reference proteome</keyword>
<evidence type="ECO:0000259" key="2">
    <source>
        <dbReference type="PROSITE" id="PS51208"/>
    </source>
</evidence>
<dbReference type="Proteomes" id="UP000071778">
    <property type="component" value="Chromosome"/>
</dbReference>
<feature type="chain" id="PRO_5007277895" evidence="1">
    <location>
        <begin position="23"/>
        <end position="896"/>
    </location>
</feature>
<dbReference type="PROSITE" id="PS51208">
    <property type="entry name" value="AUTOTRANSPORTER"/>
    <property type="match status" value="1"/>
</dbReference>
<dbReference type="SUPFAM" id="SSF51126">
    <property type="entry name" value="Pectin lyase-like"/>
    <property type="match status" value="1"/>
</dbReference>
<dbReference type="GO" id="GO:0019867">
    <property type="term" value="C:outer membrane"/>
    <property type="evidence" value="ECO:0007669"/>
    <property type="project" value="InterPro"/>
</dbReference>
<reference evidence="3 4" key="1">
    <citation type="submission" date="2015-11" db="EMBL/GenBank/DDBJ databases">
        <title>Exploring the genomic traits of fungus-feeding bacterial genus Collimonas.</title>
        <authorList>
            <person name="Song C."/>
            <person name="Schmidt R."/>
            <person name="de Jager V."/>
            <person name="Krzyzanowska D."/>
            <person name="Jongedijk E."/>
            <person name="Cankar K."/>
            <person name="Beekwilder J."/>
            <person name="van Veen A."/>
            <person name="de Boer W."/>
            <person name="van Veen J.A."/>
            <person name="Garbeva P."/>
        </authorList>
    </citation>
    <scope>NUCLEOTIDE SEQUENCE [LARGE SCALE GENOMIC DNA]</scope>
    <source>
        <strain evidence="3 4">Ter282</strain>
    </source>
</reference>
<dbReference type="RefSeq" id="WP_061537128.1">
    <property type="nucleotide sequence ID" value="NZ_CP013235.1"/>
</dbReference>
<dbReference type="NCBIfam" id="TIGR01414">
    <property type="entry name" value="autotrans_barl"/>
    <property type="match status" value="1"/>
</dbReference>
<dbReference type="SMART" id="SM00869">
    <property type="entry name" value="Autotransporter"/>
    <property type="match status" value="1"/>
</dbReference>
<dbReference type="AlphaFoldDB" id="A0A127QHY3"/>